<evidence type="ECO:0008006" key="3">
    <source>
        <dbReference type="Google" id="ProtNLM"/>
    </source>
</evidence>
<name>A0ABD5PAD7_9EURY</name>
<comment type="caution">
    <text evidence="1">The sequence shown here is derived from an EMBL/GenBank/DDBJ whole genome shotgun (WGS) entry which is preliminary data.</text>
</comment>
<dbReference type="AlphaFoldDB" id="A0ABD5PAD7"/>
<keyword evidence="2" id="KW-1185">Reference proteome</keyword>
<evidence type="ECO:0000313" key="1">
    <source>
        <dbReference type="EMBL" id="MFC4357830.1"/>
    </source>
</evidence>
<proteinExistence type="predicted"/>
<protein>
    <recommendedName>
        <fullName evidence="3">Right handed beta helix region</fullName>
    </recommendedName>
</protein>
<dbReference type="Proteomes" id="UP001595921">
    <property type="component" value="Unassembled WGS sequence"/>
</dbReference>
<accession>A0ABD5PAD7</accession>
<gene>
    <name evidence="1" type="ORF">ACFO0N_07700</name>
</gene>
<organism evidence="1 2">
    <name type="scientific">Halobium salinum</name>
    <dbReference type="NCBI Taxonomy" id="1364940"/>
    <lineage>
        <taxon>Archaea</taxon>
        <taxon>Methanobacteriati</taxon>
        <taxon>Methanobacteriota</taxon>
        <taxon>Stenosarchaea group</taxon>
        <taxon>Halobacteria</taxon>
        <taxon>Halobacteriales</taxon>
        <taxon>Haloferacaceae</taxon>
        <taxon>Halobium</taxon>
    </lineage>
</organism>
<dbReference type="RefSeq" id="WP_267624563.1">
    <property type="nucleotide sequence ID" value="NZ_JAODIW010000009.1"/>
</dbReference>
<dbReference type="EMBL" id="JBHSDS010000005">
    <property type="protein sequence ID" value="MFC4357830.1"/>
    <property type="molecule type" value="Genomic_DNA"/>
</dbReference>
<evidence type="ECO:0000313" key="2">
    <source>
        <dbReference type="Proteomes" id="UP001595921"/>
    </source>
</evidence>
<reference evidence="1 2" key="1">
    <citation type="journal article" date="2019" name="Int. J. Syst. Evol. Microbiol.">
        <title>The Global Catalogue of Microorganisms (GCM) 10K type strain sequencing project: providing services to taxonomists for standard genome sequencing and annotation.</title>
        <authorList>
            <consortium name="The Broad Institute Genomics Platform"/>
            <consortium name="The Broad Institute Genome Sequencing Center for Infectious Disease"/>
            <person name="Wu L."/>
            <person name="Ma J."/>
        </authorList>
    </citation>
    <scope>NUCLEOTIDE SEQUENCE [LARGE SCALE GENOMIC DNA]</scope>
    <source>
        <strain evidence="1 2">CGMCC 1.12553</strain>
    </source>
</reference>
<sequence length="385" mass="40432">MDRRRFLGVVGVGLVGRGRSGGVVSAGDLPGVGGVGGTSGRRLQGPPGSVRPLWGRVWPVGGSVGQDDADDVLQPGDGRSLGEALGALRPGETLWVDGDCEVDCTAERGLRLPRRCVLASDRGSGRPGARLFTRRSPRPLLRLEAGSRLTGLRIEGPLSGPTAYDWRLESAGAGVVGSRVEVDRCLLRGWGHAGVEVGRDGTVSGTHVHHCQLLDNALSGLGYGVVVRHGEALLQFLYADGNRHAVACIGARDAGYELLNSYFGPRTYAHVVDMHRGEEVHPALGRQAGRYLDVHHNVFRATYGADGRPVSAVVVRGVPLTRSRVDHNWFAHAVAPVGPGRPGDAVVVDAVGRDATVVDVADNWFGAATPPAWTGIPTGRVDAGA</sequence>